<comment type="caution">
    <text evidence="1">The sequence shown here is derived from an EMBL/GenBank/DDBJ whole genome shotgun (WGS) entry which is preliminary data.</text>
</comment>
<dbReference type="Proteomes" id="UP000471465">
    <property type="component" value="Unassembled WGS sequence"/>
</dbReference>
<accession>A0A6N7BWR4</accession>
<name>A0A6N7BWR4_9GAMM</name>
<dbReference type="AlphaFoldDB" id="A0A6N7BWR4"/>
<sequence length="114" mass="12819">MTGLIRLDNDADHEISDSGTSGTVYIAMPNDVSVEIYFETDDRQNINLLSVGDCFQEINGISEDYAYTLQFEHEQPFKAVINQFLYDHPIDDSEPCEYDTAASLGFSNSDFLFG</sequence>
<reference evidence="1 2" key="1">
    <citation type="submission" date="2019-09" db="EMBL/GenBank/DDBJ databases">
        <title>Draft genome sequence of Psychrobacter nivimaris LAMA 639, in search for biotechnological relevant genes.</title>
        <authorList>
            <person name="Lima A.O.S."/>
            <person name="Staloch B.E.K."/>
            <person name="Freitas R.C."/>
            <person name="Niero H."/>
            <person name="Silva M.A.C."/>
        </authorList>
    </citation>
    <scope>NUCLEOTIDE SEQUENCE [LARGE SCALE GENOMIC DNA]</scope>
    <source>
        <strain evidence="1 2">LAMA 639</strain>
    </source>
</reference>
<dbReference type="EMBL" id="VZIZ01000049">
    <property type="protein sequence ID" value="KAF0567391.1"/>
    <property type="molecule type" value="Genomic_DNA"/>
</dbReference>
<dbReference type="RefSeq" id="WP_160023751.1">
    <property type="nucleotide sequence ID" value="NZ_VZIZ01000049.1"/>
</dbReference>
<keyword evidence="2" id="KW-1185">Reference proteome</keyword>
<evidence type="ECO:0000313" key="2">
    <source>
        <dbReference type="Proteomes" id="UP000471465"/>
    </source>
</evidence>
<proteinExistence type="predicted"/>
<gene>
    <name evidence="1" type="ORF">FQV37_2247</name>
</gene>
<organism evidence="1 2">
    <name type="scientific">Psychrobacter nivimaris</name>
    <dbReference type="NCBI Taxonomy" id="281738"/>
    <lineage>
        <taxon>Bacteria</taxon>
        <taxon>Pseudomonadati</taxon>
        <taxon>Pseudomonadota</taxon>
        <taxon>Gammaproteobacteria</taxon>
        <taxon>Moraxellales</taxon>
        <taxon>Moraxellaceae</taxon>
        <taxon>Psychrobacter</taxon>
    </lineage>
</organism>
<protein>
    <submittedName>
        <fullName evidence="1">Uncharacterized protein</fullName>
    </submittedName>
</protein>
<evidence type="ECO:0000313" key="1">
    <source>
        <dbReference type="EMBL" id="KAF0567391.1"/>
    </source>
</evidence>